<comment type="caution">
    <text evidence="17">The sequence shown here is derived from an EMBL/GenBank/DDBJ whole genome shotgun (WGS) entry which is preliminary data.</text>
</comment>
<evidence type="ECO:0000256" key="1">
    <source>
        <dbReference type="ARBA" id="ARBA00004251"/>
    </source>
</evidence>
<keyword evidence="9" id="KW-0472">Membrane</keyword>
<keyword evidence="4" id="KW-0433">Leucine-rich repeat</keyword>
<dbReference type="Pfam" id="PF08263">
    <property type="entry name" value="LRRNT_2"/>
    <property type="match status" value="1"/>
</dbReference>
<evidence type="ECO:0000259" key="16">
    <source>
        <dbReference type="Pfam" id="PF23598"/>
    </source>
</evidence>
<dbReference type="Proteomes" id="UP000516437">
    <property type="component" value="Chromosome 2"/>
</dbReference>
<dbReference type="InterPro" id="IPR013210">
    <property type="entry name" value="LRR_N_plant-typ"/>
</dbReference>
<keyword evidence="7" id="KW-0677">Repeat</keyword>
<feature type="chain" id="PRO_5025620842" evidence="14">
    <location>
        <begin position="31"/>
        <end position="1114"/>
    </location>
</feature>
<keyword evidence="3" id="KW-1003">Cell membrane</keyword>
<keyword evidence="18" id="KW-1185">Reference proteome</keyword>
<evidence type="ECO:0000313" key="17">
    <source>
        <dbReference type="EMBL" id="KAB1224402.1"/>
    </source>
</evidence>
<evidence type="ECO:0000256" key="8">
    <source>
        <dbReference type="ARBA" id="ARBA00022989"/>
    </source>
</evidence>
<dbReference type="PANTHER" id="PTHR48052">
    <property type="entry name" value="UNNAMED PRODUCT"/>
    <property type="match status" value="1"/>
</dbReference>
<feature type="signal peptide" evidence="14">
    <location>
        <begin position="1"/>
        <end position="30"/>
    </location>
</feature>
<evidence type="ECO:0000256" key="5">
    <source>
        <dbReference type="ARBA" id="ARBA00022692"/>
    </source>
</evidence>
<dbReference type="SMART" id="SM00369">
    <property type="entry name" value="LRR_TYP"/>
    <property type="match status" value="5"/>
</dbReference>
<evidence type="ECO:0000256" key="13">
    <source>
        <dbReference type="SAM" id="MobiDB-lite"/>
    </source>
</evidence>
<dbReference type="InterPro" id="IPR055414">
    <property type="entry name" value="LRR_R13L4/SHOC2-like"/>
</dbReference>
<feature type="region of interest" description="Disordered" evidence="13">
    <location>
        <begin position="913"/>
        <end position="947"/>
    </location>
</feature>
<protein>
    <submittedName>
        <fullName evidence="17">Receptor-like protein 12</fullName>
    </submittedName>
</protein>
<name>A0A6A1WGJ3_9ROSI</name>
<evidence type="ECO:0000259" key="15">
    <source>
        <dbReference type="Pfam" id="PF08263"/>
    </source>
</evidence>
<evidence type="ECO:0000256" key="9">
    <source>
        <dbReference type="ARBA" id="ARBA00023136"/>
    </source>
</evidence>
<evidence type="ECO:0000256" key="2">
    <source>
        <dbReference type="ARBA" id="ARBA00009592"/>
    </source>
</evidence>
<dbReference type="Pfam" id="PF13516">
    <property type="entry name" value="LRR_6"/>
    <property type="match status" value="1"/>
</dbReference>
<evidence type="ECO:0000256" key="7">
    <source>
        <dbReference type="ARBA" id="ARBA00022737"/>
    </source>
</evidence>
<dbReference type="SUPFAM" id="SSF52047">
    <property type="entry name" value="RNI-like"/>
    <property type="match status" value="1"/>
</dbReference>
<dbReference type="OrthoDB" id="1394818at2759"/>
<evidence type="ECO:0000256" key="6">
    <source>
        <dbReference type="ARBA" id="ARBA00022729"/>
    </source>
</evidence>
<evidence type="ECO:0000256" key="10">
    <source>
        <dbReference type="ARBA" id="ARBA00023170"/>
    </source>
</evidence>
<dbReference type="AlphaFoldDB" id="A0A6A1WGJ3"/>
<dbReference type="Pfam" id="PF13855">
    <property type="entry name" value="LRR_8"/>
    <property type="match status" value="1"/>
</dbReference>
<keyword evidence="12" id="KW-0175">Coiled coil</keyword>
<keyword evidence="5" id="KW-0812">Transmembrane</keyword>
<dbReference type="InterPro" id="IPR001611">
    <property type="entry name" value="Leu-rich_rpt"/>
</dbReference>
<gene>
    <name evidence="17" type="ORF">CJ030_MR2G019389</name>
</gene>
<dbReference type="FunFam" id="3.80.10.10:FF:000095">
    <property type="entry name" value="LRR receptor-like serine/threonine-protein kinase GSO1"/>
    <property type="match status" value="1"/>
</dbReference>
<evidence type="ECO:0000256" key="4">
    <source>
        <dbReference type="ARBA" id="ARBA00022614"/>
    </source>
</evidence>
<evidence type="ECO:0000256" key="3">
    <source>
        <dbReference type="ARBA" id="ARBA00022475"/>
    </source>
</evidence>
<dbReference type="InterPro" id="IPR003591">
    <property type="entry name" value="Leu-rich_rpt_typical-subtyp"/>
</dbReference>
<feature type="domain" description="Leucine-rich repeat-containing N-terminal plant-type" evidence="15">
    <location>
        <begin position="35"/>
        <end position="75"/>
    </location>
</feature>
<proteinExistence type="inferred from homology"/>
<feature type="coiled-coil region" evidence="12">
    <location>
        <begin position="986"/>
        <end position="1013"/>
    </location>
</feature>
<sequence>MQLPMRTPLFSSFFMMALCLLFFRASVVSGECLGDQQSSLLQLKKSLVFTTSLSTKLVHWIEDVDCCLWDGVTCNDGRVTGLDLSDESISNELDGSSSLFRLGYLQKLNLAGNDFNYSQIPYQFEELKNLSYLNLSNAGFAGQIPFEISRLTGLVTLDLSNTNSFVPLVMESPNLATLVQNLSELMELYLDGVHVSAQGGEWCLALSSSLPKLRVLSMSRCHLSGPLDSSLLTLRFLSIIRLDGNDFSGPVPEFFADFQKLTSLSFKACGLTGKFPEKIFQLPTLRKLDLSSNVLLEGFLPEFPPNGSLENLWLTQTGFSGTLPHSIGNLKMLSTLDLSDCNFNGSIPSTVANLAQLVHVDMAGNHFTGPIPSFSMAKNLTTLSLKANNVTGQITSTEWQELLNLVILDLSYNLLKGSIPASLFSLPLLVNLDLSYNQFSGQLDELINVSSYQLRTLTLTKNSLEGSIPASLFSLPSLVTMDLSYNKFSGQVDEFPNISSSPLSYLDLSNNNLEGQIPMSLFDFQGLAYLSLSSNNLSGSFKLNLIQQLINPSELDLSHNELSSIECYQPNSSLLFRQLKIFPDCLRSQSNMIELDLSNNQIHGEIPSWIWKLPILTQLNLSYNHLVTMEESFLNSSSLVYLDLSSNQLQGPLPVLASPFSYLDFSGNNFSSTIPANIGSFLAHAFFFSLSKNKLHGSIPVSICNGTGLLVLDLSENSLSGSIPQCLMGMCATLKKLNLGRNHLTGTIFNAFPSLCSLKLLALDGNQLKGELPKSLANCTKLEVLDIGNNHIEDIFPCYLKNISMLRILILRLNKFYGPIGCQGPNATWPMLQIIDIASNNFSGKLPTNGFPSWTAMVGAEEGDLSEINDLVFYGRQVDLGLIVPLDRKASSSFTRRGSIIYTKTPSRESLAKKVTETKGWNGAQSIPTKKKRDAGEKDQNKDTSNNLDAESFSVFSSRALAAEKDREELFMLKEQIKLADKQASLEKIQWEAMTSNRKVEKLQQELDTMQGDISSFMLLIEGLTKSDSAAYADDYDITPNYFSCLPCDDLDEMETQRMEQARKVYISAVAAAKEKQDEESIAAAASARLHLQSFVLRPNVNHLHMGMDSVTIM</sequence>
<dbReference type="GO" id="GO:0005886">
    <property type="term" value="C:plasma membrane"/>
    <property type="evidence" value="ECO:0007669"/>
    <property type="project" value="UniProtKB-SubCell"/>
</dbReference>
<accession>A0A6A1WGJ3</accession>
<keyword evidence="6 14" id="KW-0732">Signal</keyword>
<organism evidence="17 18">
    <name type="scientific">Morella rubra</name>
    <name type="common">Chinese bayberry</name>
    <dbReference type="NCBI Taxonomy" id="262757"/>
    <lineage>
        <taxon>Eukaryota</taxon>
        <taxon>Viridiplantae</taxon>
        <taxon>Streptophyta</taxon>
        <taxon>Embryophyta</taxon>
        <taxon>Tracheophyta</taxon>
        <taxon>Spermatophyta</taxon>
        <taxon>Magnoliopsida</taxon>
        <taxon>eudicotyledons</taxon>
        <taxon>Gunneridae</taxon>
        <taxon>Pentapetalae</taxon>
        <taxon>rosids</taxon>
        <taxon>fabids</taxon>
        <taxon>Fagales</taxon>
        <taxon>Myricaceae</taxon>
        <taxon>Morella</taxon>
    </lineage>
</organism>
<feature type="domain" description="Disease resistance R13L4/SHOC-2-like LRR" evidence="16">
    <location>
        <begin position="312"/>
        <end position="545"/>
    </location>
</feature>
<comment type="subcellular location">
    <subcellularLocation>
        <location evidence="1">Cell membrane</location>
        <topology evidence="1">Single-pass type I membrane protein</topology>
    </subcellularLocation>
</comment>
<dbReference type="Pfam" id="PF00560">
    <property type="entry name" value="LRR_1"/>
    <property type="match status" value="3"/>
</dbReference>
<dbReference type="FunFam" id="3.80.10.10:FF:000041">
    <property type="entry name" value="LRR receptor-like serine/threonine-protein kinase ERECTA"/>
    <property type="match status" value="1"/>
</dbReference>
<dbReference type="PANTHER" id="PTHR48052:SF8">
    <property type="entry name" value="LRR RECEPTOR-LIKE SERINE_THREONINE-PROTEIN KINASE FLS2"/>
    <property type="match status" value="1"/>
</dbReference>
<evidence type="ECO:0000256" key="11">
    <source>
        <dbReference type="ARBA" id="ARBA00023180"/>
    </source>
</evidence>
<evidence type="ECO:0000256" key="12">
    <source>
        <dbReference type="SAM" id="Coils"/>
    </source>
</evidence>
<dbReference type="Gene3D" id="3.80.10.10">
    <property type="entry name" value="Ribonuclease Inhibitor"/>
    <property type="match status" value="4"/>
</dbReference>
<dbReference type="Pfam" id="PF23598">
    <property type="entry name" value="LRR_14"/>
    <property type="match status" value="1"/>
</dbReference>
<dbReference type="EMBL" id="RXIC02000020">
    <property type="protein sequence ID" value="KAB1224402.1"/>
    <property type="molecule type" value="Genomic_DNA"/>
</dbReference>
<evidence type="ECO:0000256" key="14">
    <source>
        <dbReference type="SAM" id="SignalP"/>
    </source>
</evidence>
<evidence type="ECO:0000313" key="18">
    <source>
        <dbReference type="Proteomes" id="UP000516437"/>
    </source>
</evidence>
<keyword evidence="11" id="KW-0325">Glycoprotein</keyword>
<keyword evidence="10 17" id="KW-0675">Receptor</keyword>
<dbReference type="InterPro" id="IPR032675">
    <property type="entry name" value="LRR_dom_sf"/>
</dbReference>
<comment type="similarity">
    <text evidence="2">Belongs to the RLP family.</text>
</comment>
<dbReference type="SUPFAM" id="SSF52058">
    <property type="entry name" value="L domain-like"/>
    <property type="match status" value="2"/>
</dbReference>
<reference evidence="17 18" key="1">
    <citation type="journal article" date="2019" name="Plant Biotechnol. J.">
        <title>The red bayberry genome and genetic basis of sex determination.</title>
        <authorList>
            <person name="Jia H.M."/>
            <person name="Jia H.J."/>
            <person name="Cai Q.L."/>
            <person name="Wang Y."/>
            <person name="Zhao H.B."/>
            <person name="Yang W.F."/>
            <person name="Wang G.Y."/>
            <person name="Li Y.H."/>
            <person name="Zhan D.L."/>
            <person name="Shen Y.T."/>
            <person name="Niu Q.F."/>
            <person name="Chang L."/>
            <person name="Qiu J."/>
            <person name="Zhao L."/>
            <person name="Xie H.B."/>
            <person name="Fu W.Y."/>
            <person name="Jin J."/>
            <person name="Li X.W."/>
            <person name="Jiao Y."/>
            <person name="Zhou C.C."/>
            <person name="Tu T."/>
            <person name="Chai C.Y."/>
            <person name="Gao J.L."/>
            <person name="Fan L.J."/>
            <person name="van de Weg E."/>
            <person name="Wang J.Y."/>
            <person name="Gao Z.S."/>
        </authorList>
    </citation>
    <scope>NUCLEOTIDE SEQUENCE [LARGE SCALE GENOMIC DNA]</scope>
    <source>
        <tissue evidence="17">Leaves</tissue>
    </source>
</reference>
<keyword evidence="8" id="KW-1133">Transmembrane helix</keyword>